<evidence type="ECO:0008006" key="4">
    <source>
        <dbReference type="Google" id="ProtNLM"/>
    </source>
</evidence>
<evidence type="ECO:0000313" key="2">
    <source>
        <dbReference type="EMBL" id="KAK8163646.1"/>
    </source>
</evidence>
<dbReference type="EMBL" id="JBBWUH010000006">
    <property type="protein sequence ID" value="KAK8163646.1"/>
    <property type="molecule type" value="Genomic_DNA"/>
</dbReference>
<accession>A0ABR1XPL5</accession>
<comment type="caution">
    <text evidence="2">The sequence shown here is derived from an EMBL/GenBank/DDBJ whole genome shotgun (WGS) entry which is preliminary data.</text>
</comment>
<sequence length="364" mass="40327">MSLPKPSAMEILLASMMSEKPVRFDDDGNKLEQEGTLSKPGNMILDQLSQADLLALRATSTTVKAWVEADSSRYHTKVFERLHYHGNVKDEEKQQKSLEALATIAPYCKHLRLCLYDMGSTFDTPGLSLIGAADSFWVHMFSMVSFTITGLAISAPGINTWDWLAYGAIERQIGSIRVAMESSLPRGLTVLSLDPINAGALLYLRWRGASILSSSAHAELFWSNLVHLKVKLFNPLGHLTPTNSVDFLKTLHDFLGSFRRSLRALSFEWLGPQGPSPLFLDMSTDFEGLFAARPFQWSALTFAHLENVDGTREADFDVLRLCRAMRLRNLDVDGNVGPPASPSSAVPASTMEPPMFDMELADDE</sequence>
<evidence type="ECO:0000313" key="3">
    <source>
        <dbReference type="Proteomes" id="UP001456524"/>
    </source>
</evidence>
<name>A0ABR1XPL5_9PEZI</name>
<feature type="region of interest" description="Disordered" evidence="1">
    <location>
        <begin position="334"/>
        <end position="353"/>
    </location>
</feature>
<keyword evidence="3" id="KW-1185">Reference proteome</keyword>
<gene>
    <name evidence="2" type="ORF">IWX90DRAFT_514282</name>
</gene>
<reference evidence="2 3" key="1">
    <citation type="journal article" date="2022" name="G3 (Bethesda)">
        <title>Enemy or ally: a genomic approach to elucidate the lifestyle of Phyllosticta citrichinaensis.</title>
        <authorList>
            <person name="Buijs V.A."/>
            <person name="Groenewald J.Z."/>
            <person name="Haridas S."/>
            <person name="LaButti K.M."/>
            <person name="Lipzen A."/>
            <person name="Martin F.M."/>
            <person name="Barry K."/>
            <person name="Grigoriev I.V."/>
            <person name="Crous P.W."/>
            <person name="Seidl M.F."/>
        </authorList>
    </citation>
    <scope>NUCLEOTIDE SEQUENCE [LARGE SCALE GENOMIC DNA]</scope>
    <source>
        <strain evidence="2 3">CBS 129764</strain>
    </source>
</reference>
<organism evidence="2 3">
    <name type="scientific">Phyllosticta citrichinensis</name>
    <dbReference type="NCBI Taxonomy" id="1130410"/>
    <lineage>
        <taxon>Eukaryota</taxon>
        <taxon>Fungi</taxon>
        <taxon>Dikarya</taxon>
        <taxon>Ascomycota</taxon>
        <taxon>Pezizomycotina</taxon>
        <taxon>Dothideomycetes</taxon>
        <taxon>Dothideomycetes incertae sedis</taxon>
        <taxon>Botryosphaeriales</taxon>
        <taxon>Phyllostictaceae</taxon>
        <taxon>Phyllosticta</taxon>
    </lineage>
</organism>
<protein>
    <recommendedName>
        <fullName evidence="4">F-box domain-containing protein</fullName>
    </recommendedName>
</protein>
<evidence type="ECO:0000256" key="1">
    <source>
        <dbReference type="SAM" id="MobiDB-lite"/>
    </source>
</evidence>
<dbReference type="Proteomes" id="UP001456524">
    <property type="component" value="Unassembled WGS sequence"/>
</dbReference>
<proteinExistence type="predicted"/>